<protein>
    <submittedName>
        <fullName evidence="8">Hydrophobic/amphiphilic exporter-1, HAE1 family</fullName>
    </submittedName>
</protein>
<keyword evidence="2 6" id="KW-0812">Transmembrane</keyword>
<evidence type="ECO:0000256" key="5">
    <source>
        <dbReference type="SAM" id="MobiDB-lite"/>
    </source>
</evidence>
<dbReference type="Gene3D" id="3.30.70.1320">
    <property type="entry name" value="Multidrug efflux transporter AcrB pore domain like"/>
    <property type="match status" value="1"/>
</dbReference>
<dbReference type="STRING" id="630515.SAMN04489812_2394"/>
<feature type="region of interest" description="Disordered" evidence="5">
    <location>
        <begin position="1200"/>
        <end position="1239"/>
    </location>
</feature>
<keyword evidence="3 6" id="KW-1133">Transmembrane helix</keyword>
<evidence type="ECO:0000313" key="8">
    <source>
        <dbReference type="EMBL" id="SDS59635.1"/>
    </source>
</evidence>
<proteinExistence type="predicted"/>
<evidence type="ECO:0000256" key="3">
    <source>
        <dbReference type="ARBA" id="ARBA00022989"/>
    </source>
</evidence>
<dbReference type="Proteomes" id="UP000199103">
    <property type="component" value="Chromosome I"/>
</dbReference>
<evidence type="ECO:0000313" key="9">
    <source>
        <dbReference type="Proteomes" id="UP000199103"/>
    </source>
</evidence>
<dbReference type="EMBL" id="LT629772">
    <property type="protein sequence ID" value="SDS59635.1"/>
    <property type="molecule type" value="Genomic_DNA"/>
</dbReference>
<evidence type="ECO:0000256" key="6">
    <source>
        <dbReference type="SAM" id="Phobius"/>
    </source>
</evidence>
<feature type="transmembrane region" description="Helical" evidence="6">
    <location>
        <begin position="528"/>
        <end position="548"/>
    </location>
</feature>
<gene>
    <name evidence="8" type="ORF">SAMN04489812_2394</name>
</gene>
<dbReference type="InterPro" id="IPR001036">
    <property type="entry name" value="Acrflvin-R"/>
</dbReference>
<feature type="transmembrane region" description="Helical" evidence="6">
    <location>
        <begin position="428"/>
        <end position="449"/>
    </location>
</feature>
<dbReference type="SUPFAM" id="SSF82714">
    <property type="entry name" value="Multidrug efflux transporter AcrB TolC docking domain, DN and DC subdomains"/>
    <property type="match status" value="2"/>
</dbReference>
<accession>A0A1H1TH50</accession>
<reference evidence="8 9" key="1">
    <citation type="submission" date="2016-10" db="EMBL/GenBank/DDBJ databases">
        <authorList>
            <person name="de Groot N.N."/>
        </authorList>
    </citation>
    <scope>NUCLEOTIDE SEQUENCE [LARGE SCALE GENOMIC DNA]</scope>
    <source>
        <strain evidence="8 9">DSM 21800</strain>
    </source>
</reference>
<comment type="subcellular location">
    <subcellularLocation>
        <location evidence="1">Membrane</location>
        <topology evidence="1">Multi-pass membrane protein</topology>
    </subcellularLocation>
</comment>
<dbReference type="GO" id="GO:0042910">
    <property type="term" value="F:xenobiotic transmembrane transporter activity"/>
    <property type="evidence" value="ECO:0007669"/>
    <property type="project" value="TreeGrafter"/>
</dbReference>
<dbReference type="PANTHER" id="PTHR32063:SF0">
    <property type="entry name" value="SWARMING MOTILITY PROTEIN SWRC"/>
    <property type="match status" value="1"/>
</dbReference>
<feature type="domain" description="Membrane transport protein MMPL" evidence="7">
    <location>
        <begin position="881"/>
        <end position="1197"/>
    </location>
</feature>
<keyword evidence="4 6" id="KW-0472">Membrane</keyword>
<dbReference type="Pfam" id="PF03176">
    <property type="entry name" value="MMPL"/>
    <property type="match status" value="1"/>
</dbReference>
<feature type="transmembrane region" description="Helical" evidence="6">
    <location>
        <begin position="1037"/>
        <end position="1056"/>
    </location>
</feature>
<dbReference type="InterPro" id="IPR027463">
    <property type="entry name" value="AcrB_DN_DC_subdom"/>
</dbReference>
<name>A0A1H1TH50_9ACTN</name>
<feature type="transmembrane region" description="Helical" evidence="6">
    <location>
        <begin position="331"/>
        <end position="350"/>
    </location>
</feature>
<feature type="transmembrane region" description="Helical" evidence="6">
    <location>
        <begin position="1169"/>
        <end position="1192"/>
    </location>
</feature>
<sequence>MSGLTRFSLRNRLVVALISVAVLIFGVSSVLSLKQELMPDIQAPQAAISVTYPGAAPDVVADEAADPIQKALKNVRGVTDVKATSQTGGAQLTAQWDYGLDTDKIIADLTSAVDGVKSELPEAVKTEVAAGSIDDFPVIQLAVAADLKLPELTPLVDDLVVDRLAAIPGVRDVQLSGQDTDQIAVTLRPHDLRAHDLQPDVVNQALQGQLSATPAGSTHDGNTQLSVQVGDAPDSIKQVSGLPVATTDGPIPLSKIADVKLATVERTSLARADGRPALSVAVLKAPDADTVEISHAVQAALPDAMSRIGHQAVASTAFDQAPMIEQSLHDLATEGGLGLAFAIVVILVFLLSIRSTIITAISIPMSLLIAMIGLRIGDLSLNMLTLAALTVAVGRVVDDSIVVIENIKRRGAGAARLSIGGVVDSVKEVAGAVTASTLTTVAVFVPLAVVGGPTGELFRPFAITVAVALLASLLVALTIVPLLAYWFFRGRKLAAGAGAHRGEDEATKITALQRGYLPILRWTLKRPVITLVLSVLIFIGTVAATPLLKTDFLGSFGDDRSLQISQELPAGTRLAATSRAAEKVERVLADDPDIKSHLSTIGGQESNTATFAVTLSDEADAAAATDRLRGKLAAVRNAGDVTLSSAVAAASSNDVTVILSGENSEVLNDTVPAVVAAVKKVPGLSDVRSDLSEQRPILKVSLNRMRAAEQGYTQAEIGQALTAAMQGTTIGQVSLDGVERDLIVRTHAPNPTPAEIEALTLPVSQARQTEATEAAKDKLQKQSDELTERSDALQDRQQELADRQQEAADRTQRQSEAKVRDQADDLRKSRREAERNLEKTRAQLRKLKQQQPAAPKQPQPGQPQVPVTQDQLAAQQAAAAWAQQVAQLQAAVQQAKAGVEQLDDQANAMRDQQDEAAAQQDDADQLKQDQEDLADQQEALGKEQKKLAKKQEQLTDLRADPLTVGDVATVKTVDAPTAVSQIDGKRAITITATPTGSDLGAVSQALQTTVDGLELPAGVSVEQGGASADQQEAFGQLALAMGLAVMLIFIIMVATFRSLLQPLILLVSIPFAATGALISLLITDTPLGVPAMIGLLMLIGIVVTNAIVLIDLINTIRSRGAAPEQAIVDGARLRIRPIIMTAAATIFALLPMGLGFTGGGAFISGPLAVVVIGGLVSSTLLTLILVPVLYSLTTRIGNRRRSVADGDQPRPDDQPEATSADENETGLGIIADGSEESRP</sequence>
<dbReference type="PANTHER" id="PTHR32063">
    <property type="match status" value="1"/>
</dbReference>
<dbReference type="SUPFAM" id="SSF82866">
    <property type="entry name" value="Multidrug efflux transporter AcrB transmembrane domain"/>
    <property type="match status" value="2"/>
</dbReference>
<dbReference type="SUPFAM" id="SSF82693">
    <property type="entry name" value="Multidrug efflux transporter AcrB pore domain, PN1, PN2, PC1 and PC2 subdomains"/>
    <property type="match status" value="3"/>
</dbReference>
<dbReference type="Gene3D" id="3.30.70.1430">
    <property type="entry name" value="Multidrug efflux transporter AcrB pore domain"/>
    <property type="match status" value="2"/>
</dbReference>
<feature type="transmembrane region" description="Helical" evidence="6">
    <location>
        <begin position="461"/>
        <end position="488"/>
    </location>
</feature>
<dbReference type="Gene3D" id="1.20.1640.10">
    <property type="entry name" value="Multidrug efflux transporter AcrB transmembrane domain"/>
    <property type="match status" value="3"/>
</dbReference>
<feature type="region of interest" description="Disordered" evidence="5">
    <location>
        <begin position="906"/>
        <end position="930"/>
    </location>
</feature>
<dbReference type="AlphaFoldDB" id="A0A1H1TH50"/>
<dbReference type="Pfam" id="PF00873">
    <property type="entry name" value="ACR_tran"/>
    <property type="match status" value="1"/>
</dbReference>
<dbReference type="Gene3D" id="3.30.70.1440">
    <property type="entry name" value="Multidrug efflux transporter AcrB pore domain"/>
    <property type="match status" value="1"/>
</dbReference>
<feature type="compositionally biased region" description="Basic and acidic residues" evidence="5">
    <location>
        <begin position="1202"/>
        <end position="1213"/>
    </location>
</feature>
<feature type="transmembrane region" description="Helical" evidence="6">
    <location>
        <begin position="1088"/>
        <end position="1110"/>
    </location>
</feature>
<dbReference type="OrthoDB" id="3306666at2"/>
<keyword evidence="9" id="KW-1185">Reference proteome</keyword>
<feature type="transmembrane region" description="Helical" evidence="6">
    <location>
        <begin position="1063"/>
        <end position="1082"/>
    </location>
</feature>
<feature type="transmembrane region" description="Helical" evidence="6">
    <location>
        <begin position="1138"/>
        <end position="1163"/>
    </location>
</feature>
<evidence type="ECO:0000259" key="7">
    <source>
        <dbReference type="Pfam" id="PF03176"/>
    </source>
</evidence>
<organism evidence="8 9">
    <name type="scientific">Microlunatus soli</name>
    <dbReference type="NCBI Taxonomy" id="630515"/>
    <lineage>
        <taxon>Bacteria</taxon>
        <taxon>Bacillati</taxon>
        <taxon>Actinomycetota</taxon>
        <taxon>Actinomycetes</taxon>
        <taxon>Propionibacteriales</taxon>
        <taxon>Propionibacteriaceae</taxon>
        <taxon>Microlunatus</taxon>
    </lineage>
</organism>
<dbReference type="InterPro" id="IPR004869">
    <property type="entry name" value="MMPL_dom"/>
</dbReference>
<dbReference type="RefSeq" id="WP_091524897.1">
    <property type="nucleotide sequence ID" value="NZ_LT629772.1"/>
</dbReference>
<evidence type="ECO:0000256" key="1">
    <source>
        <dbReference type="ARBA" id="ARBA00004141"/>
    </source>
</evidence>
<dbReference type="GO" id="GO:0005886">
    <property type="term" value="C:plasma membrane"/>
    <property type="evidence" value="ECO:0007669"/>
    <property type="project" value="TreeGrafter"/>
</dbReference>
<feature type="region of interest" description="Disordered" evidence="5">
    <location>
        <begin position="768"/>
        <end position="870"/>
    </location>
</feature>
<dbReference type="PRINTS" id="PR00702">
    <property type="entry name" value="ACRIFLAVINRP"/>
</dbReference>
<dbReference type="Gene3D" id="3.30.2090.10">
    <property type="entry name" value="Multidrug efflux transporter AcrB TolC docking domain, DN and DC subdomains"/>
    <property type="match status" value="2"/>
</dbReference>
<feature type="compositionally biased region" description="Basic and acidic residues" evidence="5">
    <location>
        <begin position="773"/>
        <end position="841"/>
    </location>
</feature>
<evidence type="ECO:0000256" key="4">
    <source>
        <dbReference type="ARBA" id="ARBA00023136"/>
    </source>
</evidence>
<evidence type="ECO:0000256" key="2">
    <source>
        <dbReference type="ARBA" id="ARBA00022692"/>
    </source>
</evidence>